<comment type="similarity">
    <text evidence="1">Belongs to the glycosyl hydrolase 3 family.</text>
</comment>
<dbReference type="PANTHER" id="PTHR42715:SF10">
    <property type="entry name" value="BETA-GLUCOSIDASE"/>
    <property type="match status" value="1"/>
</dbReference>
<dbReference type="InterPro" id="IPR050288">
    <property type="entry name" value="Cellulose_deg_GH3"/>
</dbReference>
<evidence type="ECO:0000313" key="7">
    <source>
        <dbReference type="EMBL" id="SEN48174.1"/>
    </source>
</evidence>
<dbReference type="InterPro" id="IPR026891">
    <property type="entry name" value="Fn3-like"/>
</dbReference>
<evidence type="ECO:0000256" key="2">
    <source>
        <dbReference type="ARBA" id="ARBA00022801"/>
    </source>
</evidence>
<dbReference type="EMBL" id="FOCF01000007">
    <property type="protein sequence ID" value="SEN48174.1"/>
    <property type="molecule type" value="Genomic_DNA"/>
</dbReference>
<dbReference type="PANTHER" id="PTHR42715">
    <property type="entry name" value="BETA-GLUCOSIDASE"/>
    <property type="match status" value="1"/>
</dbReference>
<evidence type="ECO:0000256" key="4">
    <source>
        <dbReference type="ARBA" id="ARBA00032194"/>
    </source>
</evidence>
<keyword evidence="8" id="KW-1185">Reference proteome</keyword>
<dbReference type="InterPro" id="IPR002772">
    <property type="entry name" value="Glyco_hydro_3_C"/>
</dbReference>
<protein>
    <recommendedName>
        <fullName evidence="5">Beta-D-glucoside glucohydrolase</fullName>
    </recommendedName>
    <alternativeName>
        <fullName evidence="3">Cellobiase</fullName>
    </alternativeName>
    <alternativeName>
        <fullName evidence="4">Gentiobiase</fullName>
    </alternativeName>
</protein>
<evidence type="ECO:0000259" key="6">
    <source>
        <dbReference type="SMART" id="SM01217"/>
    </source>
</evidence>
<organism evidence="7 8">
    <name type="scientific">Sphingomonas gellani</name>
    <dbReference type="NCBI Taxonomy" id="1166340"/>
    <lineage>
        <taxon>Bacteria</taxon>
        <taxon>Pseudomonadati</taxon>
        <taxon>Pseudomonadota</taxon>
        <taxon>Alphaproteobacteria</taxon>
        <taxon>Sphingomonadales</taxon>
        <taxon>Sphingomonadaceae</taxon>
        <taxon>Sphingomonas</taxon>
    </lineage>
</organism>
<keyword evidence="2" id="KW-0378">Hydrolase</keyword>
<accession>A0A1H8GWS8</accession>
<dbReference type="SMART" id="SM01217">
    <property type="entry name" value="Fn3_like"/>
    <property type="match status" value="1"/>
</dbReference>
<gene>
    <name evidence="7" type="ORF">SAMN05192583_2915</name>
</gene>
<dbReference type="FunFam" id="2.60.40.10:FF:000495">
    <property type="entry name" value="Periplasmic beta-glucosidase"/>
    <property type="match status" value="1"/>
</dbReference>
<dbReference type="Pfam" id="PF01915">
    <property type="entry name" value="Glyco_hydro_3_C"/>
    <property type="match status" value="1"/>
</dbReference>
<dbReference type="Gene3D" id="2.60.40.10">
    <property type="entry name" value="Immunoglobulins"/>
    <property type="match status" value="1"/>
</dbReference>
<proteinExistence type="inferred from homology"/>
<dbReference type="SUPFAM" id="SSF52279">
    <property type="entry name" value="Beta-D-glucan exohydrolase, C-terminal domain"/>
    <property type="match status" value="1"/>
</dbReference>
<dbReference type="Pfam" id="PF14310">
    <property type="entry name" value="Fn3-like"/>
    <property type="match status" value="1"/>
</dbReference>
<dbReference type="GO" id="GO:0008422">
    <property type="term" value="F:beta-glucosidase activity"/>
    <property type="evidence" value="ECO:0007669"/>
    <property type="project" value="UniProtKB-ARBA"/>
</dbReference>
<name>A0A1H8GWS8_9SPHN</name>
<dbReference type="InterPro" id="IPR036881">
    <property type="entry name" value="Glyco_hydro_3_C_sf"/>
</dbReference>
<evidence type="ECO:0000256" key="5">
    <source>
        <dbReference type="ARBA" id="ARBA00032594"/>
    </source>
</evidence>
<dbReference type="Gene3D" id="3.40.50.1700">
    <property type="entry name" value="Glycoside hydrolase family 3 C-terminal domain"/>
    <property type="match status" value="1"/>
</dbReference>
<dbReference type="GO" id="GO:0005975">
    <property type="term" value="P:carbohydrate metabolic process"/>
    <property type="evidence" value="ECO:0007669"/>
    <property type="project" value="InterPro"/>
</dbReference>
<dbReference type="AlphaFoldDB" id="A0A1H8GWS8"/>
<feature type="domain" description="Fibronectin type III-like" evidence="6">
    <location>
        <begin position="129"/>
        <end position="199"/>
    </location>
</feature>
<reference evidence="8" key="1">
    <citation type="submission" date="2016-10" db="EMBL/GenBank/DDBJ databases">
        <authorList>
            <person name="Varghese N."/>
            <person name="Submissions S."/>
        </authorList>
    </citation>
    <scope>NUCLEOTIDE SEQUENCE [LARGE SCALE GENOMIC DNA]</scope>
    <source>
        <strain evidence="8">S6-262</strain>
    </source>
</reference>
<dbReference type="STRING" id="1166340.SAMN05192583_2915"/>
<evidence type="ECO:0000256" key="3">
    <source>
        <dbReference type="ARBA" id="ARBA00031448"/>
    </source>
</evidence>
<evidence type="ECO:0000256" key="1">
    <source>
        <dbReference type="ARBA" id="ARBA00005336"/>
    </source>
</evidence>
<dbReference type="Proteomes" id="UP000199206">
    <property type="component" value="Unassembled WGS sequence"/>
</dbReference>
<sequence>MQDSLPLDLKGAKPQAIMDIWYPGSQGGAATANLLFGEVSPGGKLPYTWVRNIGQIPTIYSHLTTHQPKSFGERYWNEPSAPTYPFGYGLSYSSFAFSNLRVGKASVAPGEGVPVSVEVRNTGTVKADEVAQLYIHQRYGTAARPVRELKGFERVTLAPGETRTVRFTLTPKDLTYWASSTKSYVQDETTFDLYAGGDSTAALTTTFEVRKP</sequence>
<dbReference type="InterPro" id="IPR013783">
    <property type="entry name" value="Ig-like_fold"/>
</dbReference>
<evidence type="ECO:0000313" key="8">
    <source>
        <dbReference type="Proteomes" id="UP000199206"/>
    </source>
</evidence>